<dbReference type="InterPro" id="IPR023321">
    <property type="entry name" value="PINIT"/>
</dbReference>
<dbReference type="InterPro" id="IPR038654">
    <property type="entry name" value="PINIT_sf"/>
</dbReference>
<dbReference type="PROSITE" id="PS51044">
    <property type="entry name" value="ZF_SP_RING"/>
    <property type="match status" value="1"/>
</dbReference>
<comment type="caution">
    <text evidence="15">The sequence shown here is derived from an EMBL/GenBank/DDBJ whole genome shotgun (WGS) entry which is preliminary data.</text>
</comment>
<dbReference type="GO" id="GO:0005634">
    <property type="term" value="C:nucleus"/>
    <property type="evidence" value="ECO:0007669"/>
    <property type="project" value="UniProtKB-SubCell"/>
</dbReference>
<reference evidence="15" key="1">
    <citation type="submission" date="2022-12" db="EMBL/GenBank/DDBJ databases">
        <authorList>
            <person name="Petersen C."/>
        </authorList>
    </citation>
    <scope>NUCLEOTIDE SEQUENCE</scope>
    <source>
        <strain evidence="15">IBT 16125</strain>
    </source>
</reference>
<dbReference type="InterPro" id="IPR003034">
    <property type="entry name" value="SAP_dom"/>
</dbReference>
<dbReference type="Pfam" id="PF02037">
    <property type="entry name" value="SAP"/>
    <property type="match status" value="1"/>
</dbReference>
<evidence type="ECO:0000256" key="7">
    <source>
        <dbReference type="ARBA" id="ARBA00022786"/>
    </source>
</evidence>
<dbReference type="Pfam" id="PF14324">
    <property type="entry name" value="PINIT"/>
    <property type="match status" value="1"/>
</dbReference>
<reference evidence="15" key="2">
    <citation type="journal article" date="2023" name="IMA Fungus">
        <title>Comparative genomic study of the Penicillium genus elucidates a diverse pangenome and 15 lateral gene transfer events.</title>
        <authorList>
            <person name="Petersen C."/>
            <person name="Sorensen T."/>
            <person name="Nielsen M.R."/>
            <person name="Sondergaard T.E."/>
            <person name="Sorensen J.L."/>
            <person name="Fitzpatrick D.A."/>
            <person name="Frisvad J.C."/>
            <person name="Nielsen K.L."/>
        </authorList>
    </citation>
    <scope>NUCLEOTIDE SEQUENCE</scope>
    <source>
        <strain evidence="15">IBT 16125</strain>
    </source>
</reference>
<dbReference type="PROSITE" id="PS50800">
    <property type="entry name" value="SAP"/>
    <property type="match status" value="1"/>
</dbReference>
<feature type="domain" description="SAP" evidence="12">
    <location>
        <begin position="17"/>
        <end position="51"/>
    </location>
</feature>
<feature type="compositionally biased region" description="Polar residues" evidence="11">
    <location>
        <begin position="435"/>
        <end position="446"/>
    </location>
</feature>
<evidence type="ECO:0000256" key="8">
    <source>
        <dbReference type="ARBA" id="ARBA00022833"/>
    </source>
</evidence>
<gene>
    <name evidence="15" type="ORF">N7458_006086</name>
</gene>
<evidence type="ECO:0000256" key="5">
    <source>
        <dbReference type="ARBA" id="ARBA00022723"/>
    </source>
</evidence>
<dbReference type="Gene3D" id="1.10.720.30">
    <property type="entry name" value="SAP domain"/>
    <property type="match status" value="1"/>
</dbReference>
<dbReference type="Pfam" id="PF02891">
    <property type="entry name" value="zf-MIZ"/>
    <property type="match status" value="1"/>
</dbReference>
<evidence type="ECO:0000256" key="11">
    <source>
        <dbReference type="SAM" id="MobiDB-lite"/>
    </source>
</evidence>
<dbReference type="RefSeq" id="XP_056765172.1">
    <property type="nucleotide sequence ID" value="XM_056909468.1"/>
</dbReference>
<keyword evidence="6 10" id="KW-0863">Zinc-finger</keyword>
<comment type="similarity">
    <text evidence="3">Belongs to the PIAS family.</text>
</comment>
<dbReference type="Gene3D" id="3.30.40.10">
    <property type="entry name" value="Zinc/RING finger domain, C3HC4 (zinc finger)"/>
    <property type="match status" value="1"/>
</dbReference>
<accession>A0AAD6G1E5</accession>
<evidence type="ECO:0000256" key="1">
    <source>
        <dbReference type="ARBA" id="ARBA00004123"/>
    </source>
</evidence>
<evidence type="ECO:0000259" key="12">
    <source>
        <dbReference type="PROSITE" id="PS50800"/>
    </source>
</evidence>
<dbReference type="GO" id="GO:0016925">
    <property type="term" value="P:protein sumoylation"/>
    <property type="evidence" value="ECO:0007669"/>
    <property type="project" value="TreeGrafter"/>
</dbReference>
<feature type="region of interest" description="Disordered" evidence="11">
    <location>
        <begin position="83"/>
        <end position="122"/>
    </location>
</feature>
<dbReference type="SMART" id="SM00513">
    <property type="entry name" value="SAP"/>
    <property type="match status" value="1"/>
</dbReference>
<organism evidence="15 16">
    <name type="scientific">Penicillium daleae</name>
    <dbReference type="NCBI Taxonomy" id="63821"/>
    <lineage>
        <taxon>Eukaryota</taxon>
        <taxon>Fungi</taxon>
        <taxon>Dikarya</taxon>
        <taxon>Ascomycota</taxon>
        <taxon>Pezizomycotina</taxon>
        <taxon>Eurotiomycetes</taxon>
        <taxon>Eurotiomycetidae</taxon>
        <taxon>Eurotiales</taxon>
        <taxon>Aspergillaceae</taxon>
        <taxon>Penicillium</taxon>
    </lineage>
</organism>
<evidence type="ECO:0000256" key="9">
    <source>
        <dbReference type="ARBA" id="ARBA00023242"/>
    </source>
</evidence>
<evidence type="ECO:0000259" key="13">
    <source>
        <dbReference type="PROSITE" id="PS51044"/>
    </source>
</evidence>
<dbReference type="PROSITE" id="PS51466">
    <property type="entry name" value="PINIT"/>
    <property type="match status" value="1"/>
</dbReference>
<dbReference type="GO" id="GO:0000785">
    <property type="term" value="C:chromatin"/>
    <property type="evidence" value="ECO:0007669"/>
    <property type="project" value="TreeGrafter"/>
</dbReference>
<dbReference type="GO" id="GO:0008270">
    <property type="term" value="F:zinc ion binding"/>
    <property type="evidence" value="ECO:0007669"/>
    <property type="project" value="UniProtKB-KW"/>
</dbReference>
<protein>
    <submittedName>
        <fullName evidence="15">Uncharacterized protein</fullName>
    </submittedName>
</protein>
<keyword evidence="4" id="KW-0808">Transferase</keyword>
<comment type="pathway">
    <text evidence="2">Protein modification; protein sumoylation.</text>
</comment>
<dbReference type="EMBL" id="JAPVEA010000006">
    <property type="protein sequence ID" value="KAJ5449637.1"/>
    <property type="molecule type" value="Genomic_DNA"/>
</dbReference>
<feature type="compositionally biased region" description="Pro residues" evidence="11">
    <location>
        <begin position="90"/>
        <end position="104"/>
    </location>
</feature>
<evidence type="ECO:0000256" key="10">
    <source>
        <dbReference type="PROSITE-ProRule" id="PRU00452"/>
    </source>
</evidence>
<keyword evidence="5" id="KW-0479">Metal-binding</keyword>
<feature type="domain" description="SP-RING-type" evidence="13">
    <location>
        <begin position="291"/>
        <end position="376"/>
    </location>
</feature>
<keyword evidence="8" id="KW-0862">Zinc</keyword>
<feature type="domain" description="PINIT" evidence="14">
    <location>
        <begin position="112"/>
        <end position="262"/>
    </location>
</feature>
<dbReference type="InterPro" id="IPR036361">
    <property type="entry name" value="SAP_dom_sf"/>
</dbReference>
<keyword evidence="7" id="KW-0833">Ubl conjugation pathway</keyword>
<dbReference type="GeneID" id="81599711"/>
<sequence length="516" mass="55993">MASSGQLSEIPHLVALIKTLTNPQLKDLLRNEGLAVSGVKASLQLRIIDYLERLANSEGNGARYDALRRLIYQTAIPGASAFQSSSPSYQLPPPPSAQPAPSQPRPASLGGTMASHSSSPGRLSFKESPFFTILTPLTSVMECKVREQTRDSVELKVILSVSTASDLQTDPNLRVMVYCAADSGLKQYTKSDIAFPHQVELKANLDEVKANLRGLKNRPGTTQPADVTAHIRKKANYPNNIVITYALTTKKFFVVANLVRQHPVDELVSQLKSRKIISKEQVIREMKNRADDTDIVATSSIMSLKCPLSTLRIQVPCRSVVCTHNQCFDAASFLQLQKQAPTWTCPVCSKSTSFESLQVDQYVDDILGSTSRDVDSVVVEPDGVWAAPTDADTVNIGGQTPASDDDDDLIEISEPGVSTVKQEPMSVNIMLERTPAQSKSREASTPSSAARLSSKKRSAAQVIDLTGSDDDDDDSPAPPVKRPALNFGVRGIASHDSHQPVANSPLNHRAYPPPPY</sequence>
<evidence type="ECO:0000313" key="15">
    <source>
        <dbReference type="EMBL" id="KAJ5449637.1"/>
    </source>
</evidence>
<proteinExistence type="inferred from homology"/>
<dbReference type="Gene3D" id="2.60.120.780">
    <property type="entry name" value="PINIT domain"/>
    <property type="match status" value="1"/>
</dbReference>
<evidence type="ECO:0000256" key="3">
    <source>
        <dbReference type="ARBA" id="ARBA00005383"/>
    </source>
</evidence>
<feature type="region of interest" description="Disordered" evidence="11">
    <location>
        <begin position="389"/>
        <end position="409"/>
    </location>
</feature>
<dbReference type="AlphaFoldDB" id="A0AAD6G1E5"/>
<evidence type="ECO:0000259" key="14">
    <source>
        <dbReference type="PROSITE" id="PS51466"/>
    </source>
</evidence>
<dbReference type="InterPro" id="IPR004181">
    <property type="entry name" value="Znf_MIZ"/>
</dbReference>
<name>A0AAD6G1E5_9EURO</name>
<dbReference type="PANTHER" id="PTHR10782">
    <property type="entry name" value="ZINC FINGER MIZ DOMAIN-CONTAINING PROTEIN"/>
    <property type="match status" value="1"/>
</dbReference>
<keyword evidence="9" id="KW-0539">Nucleus</keyword>
<dbReference type="CDD" id="cd16792">
    <property type="entry name" value="SP-RING_Siz-like"/>
    <property type="match status" value="1"/>
</dbReference>
<evidence type="ECO:0000313" key="16">
    <source>
        <dbReference type="Proteomes" id="UP001213681"/>
    </source>
</evidence>
<evidence type="ECO:0000256" key="6">
    <source>
        <dbReference type="ARBA" id="ARBA00022771"/>
    </source>
</evidence>
<dbReference type="GO" id="GO:0061665">
    <property type="term" value="F:SUMO ligase activity"/>
    <property type="evidence" value="ECO:0007669"/>
    <property type="project" value="TreeGrafter"/>
</dbReference>
<dbReference type="Proteomes" id="UP001213681">
    <property type="component" value="Unassembled WGS sequence"/>
</dbReference>
<dbReference type="InterPro" id="IPR013083">
    <property type="entry name" value="Znf_RING/FYVE/PHD"/>
</dbReference>
<dbReference type="InterPro" id="IPR031141">
    <property type="entry name" value="SIZ1/2_SP-RING"/>
</dbReference>
<feature type="region of interest" description="Disordered" evidence="11">
    <location>
        <begin position="434"/>
        <end position="516"/>
    </location>
</feature>
<comment type="subcellular location">
    <subcellularLocation>
        <location evidence="1">Nucleus</location>
    </subcellularLocation>
</comment>
<evidence type="ECO:0000256" key="4">
    <source>
        <dbReference type="ARBA" id="ARBA00022679"/>
    </source>
</evidence>
<dbReference type="PANTHER" id="PTHR10782:SF100">
    <property type="entry name" value="LIGASE SIZA, PUTATIVE (AFU_ORTHOLOGUE AFUA_6G05240)-RELATED"/>
    <property type="match status" value="1"/>
</dbReference>
<evidence type="ECO:0000256" key="2">
    <source>
        <dbReference type="ARBA" id="ARBA00004718"/>
    </source>
</evidence>
<keyword evidence="16" id="KW-1185">Reference proteome</keyword>